<evidence type="ECO:0000313" key="3">
    <source>
        <dbReference type="Proteomes" id="UP000505306"/>
    </source>
</evidence>
<feature type="domain" description="DinB-like" evidence="1">
    <location>
        <begin position="32"/>
        <end position="168"/>
    </location>
</feature>
<evidence type="ECO:0000259" key="1">
    <source>
        <dbReference type="Pfam" id="PF12867"/>
    </source>
</evidence>
<accession>A0A6G6GK33</accession>
<dbReference type="NCBIfam" id="NF009807">
    <property type="entry name" value="PRK13291.1"/>
    <property type="match status" value="1"/>
</dbReference>
<dbReference type="AlphaFoldDB" id="A0A6G6GK33"/>
<dbReference type="KEGG" id="mgel:G5B37_04960"/>
<sequence length="177" mass="20681">MDIKKLQYPIGPLKLPAKISKNDLDEAISILEIFPEQLRLLVAHLPEATLKQPYRPEGWTIGQLVHHIADSHHHSYIRFKWALTEENPTIKAYHQEGWASLGDYDTLPIAWSLSHIDAVHHKLAYVLKMLTPDQWERTFQHPDKKEPTSLKENALMYAWHSMHHFAHIKNALDRLEH</sequence>
<keyword evidence="2" id="KW-0378">Hydrolase</keyword>
<dbReference type="GO" id="GO:0016787">
    <property type="term" value="F:hydrolase activity"/>
    <property type="evidence" value="ECO:0007669"/>
    <property type="project" value="UniProtKB-KW"/>
</dbReference>
<dbReference type="Gene3D" id="1.20.120.450">
    <property type="entry name" value="dinb family like domain"/>
    <property type="match status" value="1"/>
</dbReference>
<dbReference type="RefSeq" id="WP_164678965.1">
    <property type="nucleotide sequence ID" value="NZ_CP049057.1"/>
</dbReference>
<dbReference type="InterPro" id="IPR024775">
    <property type="entry name" value="DinB-like"/>
</dbReference>
<organism evidence="2 3">
    <name type="scientific">Rasiella rasia</name>
    <dbReference type="NCBI Taxonomy" id="2744027"/>
    <lineage>
        <taxon>Bacteria</taxon>
        <taxon>Pseudomonadati</taxon>
        <taxon>Bacteroidota</taxon>
        <taxon>Flavobacteriia</taxon>
        <taxon>Flavobacteriales</taxon>
        <taxon>Flavobacteriaceae</taxon>
        <taxon>Rasiella</taxon>
    </lineage>
</organism>
<dbReference type="SUPFAM" id="SSF109854">
    <property type="entry name" value="DinB/YfiT-like putative metalloenzymes"/>
    <property type="match status" value="1"/>
</dbReference>
<dbReference type="Pfam" id="PF12867">
    <property type="entry name" value="DinB_2"/>
    <property type="match status" value="1"/>
</dbReference>
<gene>
    <name evidence="2" type="ORF">G5B37_04960</name>
</gene>
<dbReference type="EMBL" id="CP049057">
    <property type="protein sequence ID" value="QIE58935.1"/>
    <property type="molecule type" value="Genomic_DNA"/>
</dbReference>
<protein>
    <submittedName>
        <fullName evidence="2">Putative metal-dependent hydrolase</fullName>
    </submittedName>
</protein>
<proteinExistence type="predicted"/>
<keyword evidence="3" id="KW-1185">Reference proteome</keyword>
<name>A0A6G6GK33_9FLAO</name>
<evidence type="ECO:0000313" key="2">
    <source>
        <dbReference type="EMBL" id="QIE58935.1"/>
    </source>
</evidence>
<dbReference type="Proteomes" id="UP000505306">
    <property type="component" value="Chromosome"/>
</dbReference>
<dbReference type="InterPro" id="IPR034660">
    <property type="entry name" value="DinB/YfiT-like"/>
</dbReference>
<reference evidence="2 3" key="1">
    <citation type="submission" date="2020-02" db="EMBL/GenBank/DDBJ databases">
        <title>Complete genome sequence of Flavobacteriaceae bacterium.</title>
        <authorList>
            <person name="Kim S.-J."/>
            <person name="Kim Y.-S."/>
            <person name="Kim K.-H."/>
        </authorList>
    </citation>
    <scope>NUCLEOTIDE SEQUENCE [LARGE SCALE GENOMIC DNA]</scope>
    <source>
        <strain evidence="2 3">RR4-40</strain>
    </source>
</reference>